<keyword evidence="2" id="KW-1185">Reference proteome</keyword>
<feature type="non-terminal residue" evidence="1">
    <location>
        <position position="1"/>
    </location>
</feature>
<organism evidence="1 2">
    <name type="scientific">Dunaliella salina</name>
    <name type="common">Green alga</name>
    <name type="synonym">Protococcus salinus</name>
    <dbReference type="NCBI Taxonomy" id="3046"/>
    <lineage>
        <taxon>Eukaryota</taxon>
        <taxon>Viridiplantae</taxon>
        <taxon>Chlorophyta</taxon>
        <taxon>core chlorophytes</taxon>
        <taxon>Chlorophyceae</taxon>
        <taxon>CS clade</taxon>
        <taxon>Chlamydomonadales</taxon>
        <taxon>Dunaliellaceae</taxon>
        <taxon>Dunaliella</taxon>
    </lineage>
</organism>
<accession>A0ABQ7GY59</accession>
<reference evidence="1" key="1">
    <citation type="submission" date="2017-08" db="EMBL/GenBank/DDBJ databases">
        <authorList>
            <person name="Polle J.E."/>
            <person name="Barry K."/>
            <person name="Cushman J."/>
            <person name="Schmutz J."/>
            <person name="Tran D."/>
            <person name="Hathwaick L.T."/>
            <person name="Yim W.C."/>
            <person name="Jenkins J."/>
            <person name="Mckie-Krisberg Z.M."/>
            <person name="Prochnik S."/>
            <person name="Lindquist E."/>
            <person name="Dockter R.B."/>
            <person name="Adam C."/>
            <person name="Molina H."/>
            <person name="Bunkerborg J."/>
            <person name="Jin E."/>
            <person name="Buchheim M."/>
            <person name="Magnuson J."/>
        </authorList>
    </citation>
    <scope>NUCLEOTIDE SEQUENCE</scope>
    <source>
        <strain evidence="1">CCAP 19/18</strain>
    </source>
</reference>
<sequence length="81" mass="9074">CRESIIDPAHDMLVCPYSARTLERMVTEAELQDQARVRSGPRGHDEGDEFGSIDWGGFIGRAYERGYACTNEKELTASFFG</sequence>
<protein>
    <submittedName>
        <fullName evidence="1">Uncharacterized protein</fullName>
    </submittedName>
</protein>
<gene>
    <name evidence="1" type="ORF">DUNSADRAFT_516</name>
</gene>
<evidence type="ECO:0000313" key="2">
    <source>
        <dbReference type="Proteomes" id="UP000815325"/>
    </source>
</evidence>
<dbReference type="EMBL" id="MU069540">
    <property type="protein sequence ID" value="KAF5839543.1"/>
    <property type="molecule type" value="Genomic_DNA"/>
</dbReference>
<dbReference type="Proteomes" id="UP000815325">
    <property type="component" value="Unassembled WGS sequence"/>
</dbReference>
<proteinExistence type="predicted"/>
<evidence type="ECO:0000313" key="1">
    <source>
        <dbReference type="EMBL" id="KAF5839543.1"/>
    </source>
</evidence>
<name>A0ABQ7GY59_DUNSA</name>
<comment type="caution">
    <text evidence="1">The sequence shown here is derived from an EMBL/GenBank/DDBJ whole genome shotgun (WGS) entry which is preliminary data.</text>
</comment>